<dbReference type="InterPro" id="IPR038078">
    <property type="entry name" value="PhoU-like_sf"/>
</dbReference>
<dbReference type="EMBL" id="UOEN01000472">
    <property type="protein sequence ID" value="VAW19443.1"/>
    <property type="molecule type" value="Genomic_DNA"/>
</dbReference>
<feature type="domain" description="PhoU" evidence="1">
    <location>
        <begin position="3"/>
        <end position="70"/>
    </location>
</feature>
<sequence>TQQALADQDKGKIESVFNREKIVDDLQGKFKQSHINRLHSKDLNLNTEFLFLEYVDNLEKVADRLTNVAEGLIKRMNWKISQVE</sequence>
<dbReference type="Gene3D" id="1.20.58.220">
    <property type="entry name" value="Phosphate transport system protein phou homolog 2, domain 2"/>
    <property type="match status" value="1"/>
</dbReference>
<gene>
    <name evidence="2" type="ORF">MNBD_BACTEROID05-733</name>
</gene>
<name>A0A3B0TTC4_9ZZZZ</name>
<evidence type="ECO:0000259" key="1">
    <source>
        <dbReference type="Pfam" id="PF01895"/>
    </source>
</evidence>
<dbReference type="AlphaFoldDB" id="A0A3B0TTC4"/>
<feature type="non-terminal residue" evidence="2">
    <location>
        <position position="1"/>
    </location>
</feature>
<organism evidence="2">
    <name type="scientific">hydrothermal vent metagenome</name>
    <dbReference type="NCBI Taxonomy" id="652676"/>
    <lineage>
        <taxon>unclassified sequences</taxon>
        <taxon>metagenomes</taxon>
        <taxon>ecological metagenomes</taxon>
    </lineage>
</organism>
<dbReference type="Pfam" id="PF01895">
    <property type="entry name" value="PhoU"/>
    <property type="match status" value="1"/>
</dbReference>
<dbReference type="SUPFAM" id="SSF109755">
    <property type="entry name" value="PhoU-like"/>
    <property type="match status" value="1"/>
</dbReference>
<proteinExistence type="predicted"/>
<reference evidence="2" key="1">
    <citation type="submission" date="2018-06" db="EMBL/GenBank/DDBJ databases">
        <authorList>
            <person name="Zhirakovskaya E."/>
        </authorList>
    </citation>
    <scope>NUCLEOTIDE SEQUENCE</scope>
</reference>
<dbReference type="InterPro" id="IPR026022">
    <property type="entry name" value="PhoU_dom"/>
</dbReference>
<protein>
    <recommendedName>
        <fullName evidence="1">PhoU domain-containing protein</fullName>
    </recommendedName>
</protein>
<evidence type="ECO:0000313" key="2">
    <source>
        <dbReference type="EMBL" id="VAW19443.1"/>
    </source>
</evidence>
<accession>A0A3B0TTC4</accession>